<feature type="chain" id="PRO_5037043659" evidence="2">
    <location>
        <begin position="23"/>
        <end position="211"/>
    </location>
</feature>
<accession>A0A934KLC3</accession>
<feature type="signal peptide" evidence="2">
    <location>
        <begin position="1"/>
        <end position="22"/>
    </location>
</feature>
<reference evidence="3 4" key="1">
    <citation type="submission" date="2020-10" db="EMBL/GenBank/DDBJ databases">
        <title>Ca. Dormibacterota MAGs.</title>
        <authorList>
            <person name="Montgomery K."/>
        </authorList>
    </citation>
    <scope>NUCLEOTIDE SEQUENCE [LARGE SCALE GENOMIC DNA]</scope>
    <source>
        <strain evidence="3">Mitchell_Peninsula_5</strain>
    </source>
</reference>
<gene>
    <name evidence="3" type="ORF">JF887_05795</name>
</gene>
<dbReference type="EMBL" id="JAEKNN010000026">
    <property type="protein sequence ID" value="MBJ7608928.1"/>
    <property type="molecule type" value="Genomic_DNA"/>
</dbReference>
<feature type="compositionally biased region" description="Pro residues" evidence="1">
    <location>
        <begin position="54"/>
        <end position="63"/>
    </location>
</feature>
<keyword evidence="2" id="KW-0732">Signal</keyword>
<evidence type="ECO:0000313" key="4">
    <source>
        <dbReference type="Proteomes" id="UP000614410"/>
    </source>
</evidence>
<feature type="compositionally biased region" description="Low complexity" evidence="1">
    <location>
        <begin position="23"/>
        <end position="53"/>
    </location>
</feature>
<dbReference type="AlphaFoldDB" id="A0A934KLC3"/>
<evidence type="ECO:0000313" key="3">
    <source>
        <dbReference type="EMBL" id="MBJ7608928.1"/>
    </source>
</evidence>
<organism evidence="3 4">
    <name type="scientific">Candidatus Amunia macphersoniae</name>
    <dbReference type="NCBI Taxonomy" id="3127014"/>
    <lineage>
        <taxon>Bacteria</taxon>
        <taxon>Bacillati</taxon>
        <taxon>Candidatus Dormiibacterota</taxon>
        <taxon>Candidatus Dormibacteria</taxon>
        <taxon>Candidatus Aeolococcales</taxon>
        <taxon>Candidatus Aeolococcaceae</taxon>
        <taxon>Candidatus Amunia</taxon>
    </lineage>
</organism>
<sequence>MGYWKRVLLSVAVATAITVATGCGSTPSASKSPPSQSATTASIPSPSTAAPTALPAPTPPPTPAASAAQLQAVGTAVYPDCHDTCAGQDNHFASCDFGNSGASRWANCPLTPRLITQLNADVQGVPSAAEPLGGGQDPYWATESITADPGPAGGLVHAALGYGGNPSTRTDLVVVVVNGRLLVDDVYCTGSNPSTSDAYAPGWLNRSNCHS</sequence>
<dbReference type="Proteomes" id="UP000614410">
    <property type="component" value="Unassembled WGS sequence"/>
</dbReference>
<evidence type="ECO:0000256" key="1">
    <source>
        <dbReference type="SAM" id="MobiDB-lite"/>
    </source>
</evidence>
<evidence type="ECO:0000256" key="2">
    <source>
        <dbReference type="SAM" id="SignalP"/>
    </source>
</evidence>
<comment type="caution">
    <text evidence="3">The sequence shown here is derived from an EMBL/GenBank/DDBJ whole genome shotgun (WGS) entry which is preliminary data.</text>
</comment>
<dbReference type="PROSITE" id="PS51257">
    <property type="entry name" value="PROKAR_LIPOPROTEIN"/>
    <property type="match status" value="1"/>
</dbReference>
<name>A0A934KLC3_9BACT</name>
<protein>
    <submittedName>
        <fullName evidence="3">Uncharacterized protein</fullName>
    </submittedName>
</protein>
<proteinExistence type="predicted"/>
<feature type="region of interest" description="Disordered" evidence="1">
    <location>
        <begin position="23"/>
        <end position="66"/>
    </location>
</feature>